<organism evidence="2 3">
    <name type="scientific">Terriglobus roseus</name>
    <dbReference type="NCBI Taxonomy" id="392734"/>
    <lineage>
        <taxon>Bacteria</taxon>
        <taxon>Pseudomonadati</taxon>
        <taxon>Acidobacteriota</taxon>
        <taxon>Terriglobia</taxon>
        <taxon>Terriglobales</taxon>
        <taxon>Acidobacteriaceae</taxon>
        <taxon>Terriglobus</taxon>
    </lineage>
</organism>
<evidence type="ECO:0000313" key="2">
    <source>
        <dbReference type="EMBL" id="SEB47377.1"/>
    </source>
</evidence>
<sequence length="133" mass="14242">MRNALVLAATLVISLSAIAQTKVCMGGNLDTMTSTEKQTCENQVSMARTAAANSNISGDWHFVVVCGEDGWKDYAAFSQQGEAQLRTAAADTDYANKTTFLRGTRLNSAEVAGEVVRNALRKPATEAIQLARN</sequence>
<dbReference type="OrthoDB" id="9836002at2"/>
<protein>
    <recommendedName>
        <fullName evidence="4">DUF4189 domain-containing protein</fullName>
    </recommendedName>
</protein>
<evidence type="ECO:0000313" key="3">
    <source>
        <dbReference type="Proteomes" id="UP000182409"/>
    </source>
</evidence>
<feature type="chain" id="PRO_5010270991" description="DUF4189 domain-containing protein" evidence="1">
    <location>
        <begin position="20"/>
        <end position="133"/>
    </location>
</feature>
<dbReference type="EMBL" id="FNSD01000001">
    <property type="protein sequence ID" value="SEB47377.1"/>
    <property type="molecule type" value="Genomic_DNA"/>
</dbReference>
<accession>A0A1H4JMJ0</accession>
<feature type="signal peptide" evidence="1">
    <location>
        <begin position="1"/>
        <end position="19"/>
    </location>
</feature>
<proteinExistence type="predicted"/>
<evidence type="ECO:0000256" key="1">
    <source>
        <dbReference type="SAM" id="SignalP"/>
    </source>
</evidence>
<name>A0A1H4JMJ0_9BACT</name>
<gene>
    <name evidence="2" type="ORF">SAMN05443244_0701</name>
</gene>
<dbReference type="AlphaFoldDB" id="A0A1H4JMJ0"/>
<dbReference type="Proteomes" id="UP000182409">
    <property type="component" value="Unassembled WGS sequence"/>
</dbReference>
<evidence type="ECO:0008006" key="4">
    <source>
        <dbReference type="Google" id="ProtNLM"/>
    </source>
</evidence>
<dbReference type="RefSeq" id="WP_074652366.1">
    <property type="nucleotide sequence ID" value="NZ_FNSD01000001.1"/>
</dbReference>
<keyword evidence="1" id="KW-0732">Signal</keyword>
<reference evidence="2 3" key="1">
    <citation type="submission" date="2016-10" db="EMBL/GenBank/DDBJ databases">
        <authorList>
            <person name="de Groot N.N."/>
        </authorList>
    </citation>
    <scope>NUCLEOTIDE SEQUENCE [LARGE SCALE GENOMIC DNA]</scope>
    <source>
        <strain evidence="2 3">AB35.6</strain>
    </source>
</reference>